<dbReference type="InterPro" id="IPR036388">
    <property type="entry name" value="WH-like_DNA-bd_sf"/>
</dbReference>
<sequence>MRSLSFKLLGPLTVEADGEPVPLGGPRQRTVLATLLLSAGTPVPVDVLIETVWGGAPPVTARNQIAVCINSLRRIFRDAAGDDRLIVTGHRSYALAPGQHGIDVHVLDQLVFRARNLAGADECAEAAECFRQALALWNGTALEGVSGGDLDAARAWLTELWLDVSEEHAGLLLRLGQHRSVVSQMTTVVEKWPLREQARFHLMVALCRSGRRARALEVYRSGRRIFIEEIGAEPGPALQQLHQSILRDLVTAERPENGAPTAAPAAAPAATALPAQLPASAAAFTGRAAEVAELDRLIDAAKGDVPLAVAAISGTSGVGKTALAVYWSNRVAGNYPDGQLFVDMRGHDGHRPPITPMRALNRCLRALGVPSADIPDDLDGRSALYRSVLDGKRVLVLLDNVRSVSQILPLIPGEGLCCVVITGRDSFDRLAGDYATVKLGLQPLDLEHSDRMLAAVAGRVYTEAHPDHTARLLELCGGLPLALRIIGSSLVAKPYGSVQLVVRRLEDRRRRLDVLSPHEGGVRGGIWNSYRELPAEAARLFRLLGLLPVEDFAAWVGAALLDVCPERAEDLLDRLVEAQLLEVRSGASGMPPRFGLHSLLRLFAWERGVAEEHPEEQQAALERAFRAWLTLADRAHEQLRGPGHVAVLRAWAGQERPHWFTAEEPWSDPMAWFESERQATAELIGHWRDANHPGHPWELVVRMVPLFEAHSYLDAWRAVADTALQVARATGDTEGVAAMLSSLGTLEIYQRDYPRARSRLLDAKSMLEAGGNARTRATVLRNLALCARFYGELDEAGVLCREAIEFFVRADDPAGRSHATGLLAQIELERGENRLGIALIREAIATGQGSSSLRVEAQNLYRLAETLLREGEAHEAEQTGHEVVAISRSEADRLGEAHGWRVCGEAQWRQQRTERALTSLSQAFQAAAEVGDVFLQARIHLDLACATALRQTPVEARAYVESALSRLRGLSSPHWERRAERLYRFLVWIKPGIPVSPVDLVRLIDGSGASEGLVAPEGSVASEGSVAPGSSAAPDGRTP</sequence>
<dbReference type="SUPFAM" id="SSF52540">
    <property type="entry name" value="P-loop containing nucleoside triphosphate hydrolases"/>
    <property type="match status" value="1"/>
</dbReference>
<dbReference type="SUPFAM" id="SSF46894">
    <property type="entry name" value="C-terminal effector domain of the bipartite response regulators"/>
    <property type="match status" value="1"/>
</dbReference>
<evidence type="ECO:0000256" key="7">
    <source>
        <dbReference type="SAM" id="MobiDB-lite"/>
    </source>
</evidence>
<dbReference type="Pfam" id="PF03704">
    <property type="entry name" value="BTAD"/>
    <property type="match status" value="1"/>
</dbReference>
<keyword evidence="3" id="KW-0805">Transcription regulation</keyword>
<evidence type="ECO:0000256" key="2">
    <source>
        <dbReference type="ARBA" id="ARBA00023012"/>
    </source>
</evidence>
<organism evidence="9 10">
    <name type="scientific">Streptomyces katsurahamanus</name>
    <dbReference type="NCBI Taxonomy" id="2577098"/>
    <lineage>
        <taxon>Bacteria</taxon>
        <taxon>Bacillati</taxon>
        <taxon>Actinomycetota</taxon>
        <taxon>Actinomycetes</taxon>
        <taxon>Kitasatosporales</taxon>
        <taxon>Streptomycetaceae</taxon>
        <taxon>Streptomyces</taxon>
    </lineage>
</organism>
<dbReference type="PANTHER" id="PTHR35807:SF1">
    <property type="entry name" value="TRANSCRIPTIONAL REGULATOR REDD"/>
    <property type="match status" value="1"/>
</dbReference>
<proteinExistence type="inferred from homology"/>
<dbReference type="InterPro" id="IPR051677">
    <property type="entry name" value="AfsR-DnrI-RedD_regulator"/>
</dbReference>
<keyword evidence="10" id="KW-1185">Reference proteome</keyword>
<accession>A0ABW9NMW7</accession>
<comment type="similarity">
    <text evidence="1">Belongs to the AfsR/DnrI/RedD regulatory family.</text>
</comment>
<dbReference type="Proteomes" id="UP000460558">
    <property type="component" value="Unassembled WGS sequence"/>
</dbReference>
<dbReference type="InterPro" id="IPR027417">
    <property type="entry name" value="P-loop_NTPase"/>
</dbReference>
<dbReference type="PRINTS" id="PR00364">
    <property type="entry name" value="DISEASERSIST"/>
</dbReference>
<evidence type="ECO:0000313" key="9">
    <source>
        <dbReference type="EMBL" id="MQS34655.1"/>
    </source>
</evidence>
<dbReference type="Gene3D" id="3.40.50.300">
    <property type="entry name" value="P-loop containing nucleotide triphosphate hydrolases"/>
    <property type="match status" value="1"/>
</dbReference>
<dbReference type="PROSITE" id="PS51755">
    <property type="entry name" value="OMPR_PHOB"/>
    <property type="match status" value="1"/>
</dbReference>
<dbReference type="Pfam" id="PF00486">
    <property type="entry name" value="Trans_reg_C"/>
    <property type="match status" value="1"/>
</dbReference>
<dbReference type="EMBL" id="VDEQ01000027">
    <property type="protein sequence ID" value="MQS34655.1"/>
    <property type="molecule type" value="Genomic_DNA"/>
</dbReference>
<keyword evidence="2" id="KW-0902">Two-component regulatory system</keyword>
<evidence type="ECO:0000259" key="8">
    <source>
        <dbReference type="PROSITE" id="PS51755"/>
    </source>
</evidence>
<dbReference type="InterPro" id="IPR001867">
    <property type="entry name" value="OmpR/PhoB-type_DNA-bd"/>
</dbReference>
<dbReference type="SUPFAM" id="SSF48452">
    <property type="entry name" value="TPR-like"/>
    <property type="match status" value="2"/>
</dbReference>
<evidence type="ECO:0000256" key="1">
    <source>
        <dbReference type="ARBA" id="ARBA00005820"/>
    </source>
</evidence>
<dbReference type="InterPro" id="IPR016032">
    <property type="entry name" value="Sig_transdc_resp-reg_C-effctor"/>
</dbReference>
<evidence type="ECO:0000256" key="5">
    <source>
        <dbReference type="ARBA" id="ARBA00023163"/>
    </source>
</evidence>
<keyword evidence="5" id="KW-0804">Transcription</keyword>
<dbReference type="InterPro" id="IPR011990">
    <property type="entry name" value="TPR-like_helical_dom_sf"/>
</dbReference>
<dbReference type="SMART" id="SM01043">
    <property type="entry name" value="BTAD"/>
    <property type="match status" value="1"/>
</dbReference>
<reference evidence="9 10" key="1">
    <citation type="submission" date="2019-06" db="EMBL/GenBank/DDBJ databases">
        <title>Comparative genomics and metabolomics analyses of clavulanic acid producing Streptomyces species provides insight into specialized metabolism and evolution of beta-lactam biosynthetic gene clusters.</title>
        <authorList>
            <person name="Moore M.A."/>
            <person name="Cruz-Morales P."/>
            <person name="Barona Gomez F."/>
            <person name="Kapil T."/>
        </authorList>
    </citation>
    <scope>NUCLEOTIDE SEQUENCE [LARGE SCALE GENOMIC DNA]</scope>
    <source>
        <strain evidence="9 10">T-272</strain>
    </source>
</reference>
<comment type="caution">
    <text evidence="9">The sequence shown here is derived from an EMBL/GenBank/DDBJ whole genome shotgun (WGS) entry which is preliminary data.</text>
</comment>
<feature type="DNA-binding region" description="OmpR/PhoB-type" evidence="6">
    <location>
        <begin position="1"/>
        <end position="97"/>
    </location>
</feature>
<name>A0ABW9NMW7_9ACTN</name>
<evidence type="ECO:0000256" key="3">
    <source>
        <dbReference type="ARBA" id="ARBA00023015"/>
    </source>
</evidence>
<feature type="domain" description="OmpR/PhoB-type" evidence="8">
    <location>
        <begin position="1"/>
        <end position="97"/>
    </location>
</feature>
<gene>
    <name evidence="9" type="ORF">FFZ77_03155</name>
</gene>
<evidence type="ECO:0000313" key="10">
    <source>
        <dbReference type="Proteomes" id="UP000460558"/>
    </source>
</evidence>
<dbReference type="SMART" id="SM00862">
    <property type="entry name" value="Trans_reg_C"/>
    <property type="match status" value="1"/>
</dbReference>
<dbReference type="RefSeq" id="WP_153480809.1">
    <property type="nucleotide sequence ID" value="NZ_VDEQ01000027.1"/>
</dbReference>
<dbReference type="Gene3D" id="1.10.10.10">
    <property type="entry name" value="Winged helix-like DNA-binding domain superfamily/Winged helix DNA-binding domain"/>
    <property type="match status" value="1"/>
</dbReference>
<dbReference type="CDD" id="cd15831">
    <property type="entry name" value="BTAD"/>
    <property type="match status" value="1"/>
</dbReference>
<dbReference type="Gene3D" id="1.25.40.10">
    <property type="entry name" value="Tetratricopeptide repeat domain"/>
    <property type="match status" value="2"/>
</dbReference>
<protein>
    <submittedName>
        <fullName evidence="9">AfsR family transcriptional regulator</fullName>
    </submittedName>
</protein>
<dbReference type="PANTHER" id="PTHR35807">
    <property type="entry name" value="TRANSCRIPTIONAL REGULATOR REDD-RELATED"/>
    <property type="match status" value="1"/>
</dbReference>
<dbReference type="InterPro" id="IPR005158">
    <property type="entry name" value="BTAD"/>
</dbReference>
<evidence type="ECO:0000256" key="4">
    <source>
        <dbReference type="ARBA" id="ARBA00023125"/>
    </source>
</evidence>
<keyword evidence="4 6" id="KW-0238">DNA-binding</keyword>
<evidence type="ECO:0000256" key="6">
    <source>
        <dbReference type="PROSITE-ProRule" id="PRU01091"/>
    </source>
</evidence>
<feature type="region of interest" description="Disordered" evidence="7">
    <location>
        <begin position="1014"/>
        <end position="1039"/>
    </location>
</feature>